<feature type="domain" description="DhaL" evidence="2">
    <location>
        <begin position="28"/>
        <end position="226"/>
    </location>
</feature>
<dbReference type="PANTHER" id="PTHR33434">
    <property type="entry name" value="DEGV DOMAIN-CONTAINING PROTEIN DR_1986-RELATED"/>
    <property type="match status" value="1"/>
</dbReference>
<proteinExistence type="predicted"/>
<accession>A0ABW4VI88</accession>
<dbReference type="Proteomes" id="UP001597338">
    <property type="component" value="Unassembled WGS sequence"/>
</dbReference>
<keyword evidence="4" id="KW-1185">Reference proteome</keyword>
<gene>
    <name evidence="3" type="ORF">ACFSL2_23460</name>
</gene>
<dbReference type="Gene3D" id="1.25.40.340">
    <property type="match status" value="1"/>
</dbReference>
<evidence type="ECO:0000313" key="3">
    <source>
        <dbReference type="EMBL" id="MFD2028467.1"/>
    </source>
</evidence>
<sequence length="597" mass="58288">MTDVDSGSRPAGPEPEPFPAGVRLEDPSLVRAWTRGATAALRRERDAIDRINVFPVADADTGTNLYLTFREGDRAVAGAPTGTTGTQLLATLARAALLGARGNSGVILSEWLRGLAVAVRRGAGTAEALTSAATSARSAVARPAAGTILTAADAAAEAARALESSLEGAAPGAAADAGPLPIVTAAAAAAHTAARASRDELDALRAAGVLDAGALGLVLVLDALAVAAAGGVSVADGSMEAVNLDHLLAEVGTGTEASTEAGARQPVTDVSAATAATAPTDTGPHGVEAGAGGLELMFVLTAPASAGYETVAAGLRASLGEIGDSVVVVGGDAGTGTAVWQAHVHTDHLDRALTIAAEAARAGALAQVHVRHLEAVPQHEWGVVAATSAPGLAAELAHAGAVVLLTGGLGSTVVEPLTADDVGRAAASTGARRVLLLGASDVGASDVGASDVGASDVGASDPGAGDTAQLDVDEIVVVPTPTDLHAVVALAALGTLLPVGPPDGSAAHDVDARAIVDEALAALTVVVARGAAATDALRDTAGPATMLATALLDADVPDGLADELAAVLAERAPEAELVVLATGRPGDGVHLGTEEDA</sequence>
<dbReference type="PANTHER" id="PTHR33434:SF4">
    <property type="entry name" value="PHOSPHATASE PROTEIN"/>
    <property type="match status" value="1"/>
</dbReference>
<dbReference type="RefSeq" id="WP_377200149.1">
    <property type="nucleotide sequence ID" value="NZ_JBHUHF010000001.1"/>
</dbReference>
<dbReference type="PROSITE" id="PS51480">
    <property type="entry name" value="DHAL"/>
    <property type="match status" value="1"/>
</dbReference>
<reference evidence="4" key="1">
    <citation type="journal article" date="2019" name="Int. J. Syst. Evol. Microbiol.">
        <title>The Global Catalogue of Microorganisms (GCM) 10K type strain sequencing project: providing services to taxonomists for standard genome sequencing and annotation.</title>
        <authorList>
            <consortium name="The Broad Institute Genomics Platform"/>
            <consortium name="The Broad Institute Genome Sequencing Center for Infectious Disease"/>
            <person name="Wu L."/>
            <person name="Ma J."/>
        </authorList>
    </citation>
    <scope>NUCLEOTIDE SEQUENCE [LARGE SCALE GENOMIC DNA]</scope>
    <source>
        <strain evidence="4">CCM 7043</strain>
    </source>
</reference>
<evidence type="ECO:0000256" key="1">
    <source>
        <dbReference type="SAM" id="MobiDB-lite"/>
    </source>
</evidence>
<organism evidence="3 4">
    <name type="scientific">Promicromonospora aerolata</name>
    <dbReference type="NCBI Taxonomy" id="195749"/>
    <lineage>
        <taxon>Bacteria</taxon>
        <taxon>Bacillati</taxon>
        <taxon>Actinomycetota</taxon>
        <taxon>Actinomycetes</taxon>
        <taxon>Micrococcales</taxon>
        <taxon>Promicromonosporaceae</taxon>
        <taxon>Promicromonospora</taxon>
    </lineage>
</organism>
<dbReference type="InterPro" id="IPR050270">
    <property type="entry name" value="DegV_domain_contain"/>
</dbReference>
<dbReference type="SMART" id="SM01120">
    <property type="entry name" value="Dak2"/>
    <property type="match status" value="1"/>
</dbReference>
<comment type="caution">
    <text evidence="3">The sequence shown here is derived from an EMBL/GenBank/DDBJ whole genome shotgun (WGS) entry which is preliminary data.</text>
</comment>
<dbReference type="InterPro" id="IPR048394">
    <property type="entry name" value="FakA-like_M"/>
</dbReference>
<name>A0ABW4VI88_9MICO</name>
<feature type="region of interest" description="Disordered" evidence="1">
    <location>
        <begin position="1"/>
        <end position="23"/>
    </location>
</feature>
<dbReference type="InterPro" id="IPR036117">
    <property type="entry name" value="DhaL_dom_sf"/>
</dbReference>
<dbReference type="Pfam" id="PF21645">
    <property type="entry name" value="FakA-like_M"/>
    <property type="match status" value="1"/>
</dbReference>
<dbReference type="InterPro" id="IPR004007">
    <property type="entry name" value="DhaL_dom"/>
</dbReference>
<evidence type="ECO:0000259" key="2">
    <source>
        <dbReference type="PROSITE" id="PS51480"/>
    </source>
</evidence>
<dbReference type="Pfam" id="PF02734">
    <property type="entry name" value="Dak2"/>
    <property type="match status" value="1"/>
</dbReference>
<dbReference type="SMART" id="SM01121">
    <property type="entry name" value="Dak1_2"/>
    <property type="match status" value="1"/>
</dbReference>
<dbReference type="SUPFAM" id="SSF101473">
    <property type="entry name" value="DhaL-like"/>
    <property type="match status" value="1"/>
</dbReference>
<dbReference type="InterPro" id="IPR033470">
    <property type="entry name" value="FakA-like_C"/>
</dbReference>
<dbReference type="EMBL" id="JBHUHF010000001">
    <property type="protein sequence ID" value="MFD2028467.1"/>
    <property type="molecule type" value="Genomic_DNA"/>
</dbReference>
<protein>
    <submittedName>
        <fullName evidence="3">DAK2 domain-containing protein</fullName>
    </submittedName>
</protein>
<evidence type="ECO:0000313" key="4">
    <source>
        <dbReference type="Proteomes" id="UP001597338"/>
    </source>
</evidence>